<evidence type="ECO:0000313" key="2">
    <source>
        <dbReference type="EMBL" id="MCP2272886.1"/>
    </source>
</evidence>
<keyword evidence="3" id="KW-1185">Reference proteome</keyword>
<dbReference type="EMBL" id="JAMTCO010000014">
    <property type="protein sequence ID" value="MCP2272886.1"/>
    <property type="molecule type" value="Genomic_DNA"/>
</dbReference>
<gene>
    <name evidence="2" type="ORF">LV75_005412</name>
</gene>
<sequence>MVGSAGEGVRWLSGSARLRHRDPGSDASLPGGNIGPDPRLSSFARCGGPVLRGAPTTPDAEPQSRGPKAGPAARKRYGCRSPTQNRSTPSSTWHQRLRLSRRWESGLTRAGWDGTDGSDCPVVGTVGWGGPDGSWVGTAGSECPMADQVGWGGSDRVGLTRWLLSVQGLGWWAVVHNVFCCPQALVAGPVLSGSSLGCISGALVADDLAGQAEPSGFRVSRGRLGGLGRTWRRVGWHQRLLMSSGVEGWIGANDFGARGGA</sequence>
<accession>A0ABT1IK40</accession>
<reference evidence="2 3" key="1">
    <citation type="submission" date="2022-06" db="EMBL/GenBank/DDBJ databases">
        <title>Genomic Encyclopedia of Archaeal and Bacterial Type Strains, Phase II (KMG-II): from individual species to whole genera.</title>
        <authorList>
            <person name="Goeker M."/>
        </authorList>
    </citation>
    <scope>NUCLEOTIDE SEQUENCE [LARGE SCALE GENOMIC DNA]</scope>
    <source>
        <strain evidence="2 3">DSM 44255</strain>
    </source>
</reference>
<evidence type="ECO:0000313" key="3">
    <source>
        <dbReference type="Proteomes" id="UP001205185"/>
    </source>
</evidence>
<feature type="compositionally biased region" description="Polar residues" evidence="1">
    <location>
        <begin position="81"/>
        <end position="94"/>
    </location>
</feature>
<proteinExistence type="predicted"/>
<organism evidence="2 3">
    <name type="scientific">Actinokineospora diospyrosa</name>
    <dbReference type="NCBI Taxonomy" id="103728"/>
    <lineage>
        <taxon>Bacteria</taxon>
        <taxon>Bacillati</taxon>
        <taxon>Actinomycetota</taxon>
        <taxon>Actinomycetes</taxon>
        <taxon>Pseudonocardiales</taxon>
        <taxon>Pseudonocardiaceae</taxon>
        <taxon>Actinokineospora</taxon>
    </lineage>
</organism>
<evidence type="ECO:0000256" key="1">
    <source>
        <dbReference type="SAM" id="MobiDB-lite"/>
    </source>
</evidence>
<protein>
    <submittedName>
        <fullName evidence="2">Uncharacterized protein</fullName>
    </submittedName>
</protein>
<feature type="region of interest" description="Disordered" evidence="1">
    <location>
        <begin position="1"/>
        <end position="95"/>
    </location>
</feature>
<name>A0ABT1IK40_9PSEU</name>
<dbReference type="Proteomes" id="UP001205185">
    <property type="component" value="Unassembled WGS sequence"/>
</dbReference>
<comment type="caution">
    <text evidence="2">The sequence shown here is derived from an EMBL/GenBank/DDBJ whole genome shotgun (WGS) entry which is preliminary data.</text>
</comment>